<dbReference type="Pfam" id="PF02381">
    <property type="entry name" value="MraZ"/>
    <property type="match status" value="2"/>
</dbReference>
<keyword evidence="6 7" id="KW-0804">Transcription</keyword>
<evidence type="ECO:0000256" key="6">
    <source>
        <dbReference type="ARBA" id="ARBA00023163"/>
    </source>
</evidence>
<dbReference type="InterPro" id="IPR035644">
    <property type="entry name" value="MraZ_C"/>
</dbReference>
<evidence type="ECO:0000256" key="4">
    <source>
        <dbReference type="ARBA" id="ARBA00023015"/>
    </source>
</evidence>
<dbReference type="InterPro" id="IPR035642">
    <property type="entry name" value="MraZ_N"/>
</dbReference>
<keyword evidence="10" id="KW-1185">Reference proteome</keyword>
<dbReference type="CDD" id="cd16320">
    <property type="entry name" value="MraZ_N"/>
    <property type="match status" value="1"/>
</dbReference>
<gene>
    <name evidence="7" type="primary">mraZ</name>
    <name evidence="9" type="ORF">PJIAN_1309</name>
</gene>
<evidence type="ECO:0000313" key="10">
    <source>
        <dbReference type="Proteomes" id="UP000076586"/>
    </source>
</evidence>
<dbReference type="STRING" id="681398.PJIAN_1309"/>
<dbReference type="GO" id="GO:0005737">
    <property type="term" value="C:cytoplasm"/>
    <property type="evidence" value="ECO:0007669"/>
    <property type="project" value="UniProtKB-UniRule"/>
</dbReference>
<dbReference type="AlphaFoldDB" id="A0A161LHQ0"/>
<keyword evidence="2 7" id="KW-0963">Cytoplasm</keyword>
<organism evidence="9 10">
    <name type="scientific">Paludibacter jiangxiensis</name>
    <dbReference type="NCBI Taxonomy" id="681398"/>
    <lineage>
        <taxon>Bacteria</taxon>
        <taxon>Pseudomonadati</taxon>
        <taxon>Bacteroidota</taxon>
        <taxon>Bacteroidia</taxon>
        <taxon>Bacteroidales</taxon>
        <taxon>Paludibacteraceae</taxon>
        <taxon>Paludibacter</taxon>
    </lineage>
</organism>
<dbReference type="InterPro" id="IPR037914">
    <property type="entry name" value="SpoVT-AbrB_sf"/>
</dbReference>
<reference evidence="10" key="1">
    <citation type="submission" date="2016-04" db="EMBL/GenBank/DDBJ databases">
        <title>Draft genome sequence of Paludibacter jiangxiensis strain NM7.</title>
        <authorList>
            <person name="Qiu Y."/>
            <person name="Matsuura N."/>
            <person name="Ohashi A."/>
            <person name="Tourlousse M.D."/>
            <person name="Sekiguchi Y."/>
        </authorList>
    </citation>
    <scope>NUCLEOTIDE SEQUENCE [LARGE SCALE GENOMIC DNA]</scope>
    <source>
        <strain evidence="10">NM7</strain>
    </source>
</reference>
<dbReference type="GO" id="GO:0003700">
    <property type="term" value="F:DNA-binding transcription factor activity"/>
    <property type="evidence" value="ECO:0007669"/>
    <property type="project" value="UniProtKB-UniRule"/>
</dbReference>
<dbReference type="Proteomes" id="UP000076586">
    <property type="component" value="Unassembled WGS sequence"/>
</dbReference>
<dbReference type="GO" id="GO:2000143">
    <property type="term" value="P:negative regulation of DNA-templated transcription initiation"/>
    <property type="evidence" value="ECO:0007669"/>
    <property type="project" value="TreeGrafter"/>
</dbReference>
<dbReference type="OrthoDB" id="9807753at2"/>
<evidence type="ECO:0000313" key="9">
    <source>
        <dbReference type="EMBL" id="GAT61726.1"/>
    </source>
</evidence>
<evidence type="ECO:0000256" key="5">
    <source>
        <dbReference type="ARBA" id="ARBA00023125"/>
    </source>
</evidence>
<comment type="caution">
    <text evidence="9">The sequence shown here is derived from an EMBL/GenBank/DDBJ whole genome shotgun (WGS) entry which is preliminary data.</text>
</comment>
<dbReference type="Gene3D" id="3.40.1550.20">
    <property type="entry name" value="Transcriptional regulator MraZ domain"/>
    <property type="match status" value="1"/>
</dbReference>
<dbReference type="CDD" id="cd16321">
    <property type="entry name" value="MraZ_C"/>
    <property type="match status" value="1"/>
</dbReference>
<keyword evidence="3" id="KW-0677">Repeat</keyword>
<comment type="subunit">
    <text evidence="7">Forms oligomers.</text>
</comment>
<protein>
    <recommendedName>
        <fullName evidence="1 7">Transcriptional regulator MraZ</fullName>
    </recommendedName>
</protein>
<dbReference type="PANTHER" id="PTHR34701">
    <property type="entry name" value="TRANSCRIPTIONAL REGULATOR MRAZ"/>
    <property type="match status" value="1"/>
</dbReference>
<evidence type="ECO:0000256" key="2">
    <source>
        <dbReference type="ARBA" id="ARBA00022490"/>
    </source>
</evidence>
<dbReference type="RefSeq" id="WP_068701354.1">
    <property type="nucleotide sequence ID" value="NZ_BDCR01000001.1"/>
</dbReference>
<keyword evidence="4 7" id="KW-0805">Transcription regulation</keyword>
<comment type="similarity">
    <text evidence="7">Belongs to the MraZ family.</text>
</comment>
<dbReference type="GO" id="GO:0009295">
    <property type="term" value="C:nucleoid"/>
    <property type="evidence" value="ECO:0007669"/>
    <property type="project" value="UniProtKB-SubCell"/>
</dbReference>
<accession>A0A161LHQ0</accession>
<comment type="subcellular location">
    <subcellularLocation>
        <location evidence="7">Cytoplasm</location>
        <location evidence="7">Nucleoid</location>
    </subcellularLocation>
</comment>
<dbReference type="InterPro" id="IPR007159">
    <property type="entry name" value="SpoVT-AbrB_dom"/>
</dbReference>
<dbReference type="SUPFAM" id="SSF89447">
    <property type="entry name" value="AbrB/MazE/MraZ-like"/>
    <property type="match status" value="1"/>
</dbReference>
<proteinExistence type="inferred from homology"/>
<dbReference type="PROSITE" id="PS51740">
    <property type="entry name" value="SPOVT_ABRB"/>
    <property type="match status" value="2"/>
</dbReference>
<reference evidence="10" key="2">
    <citation type="journal article" date="2017" name="Genome Announc.">
        <title>Draft genome sequence of Paludibacter jiangxiensis NM7(T), a propionate-producing fermentative bacterium.</title>
        <authorList>
            <person name="Qiu Y.-L."/>
            <person name="Tourlousse D.M."/>
            <person name="Matsuura N."/>
            <person name="Ohashi A."/>
            <person name="Sekiguchi Y."/>
        </authorList>
    </citation>
    <scope>NUCLEOTIDE SEQUENCE [LARGE SCALE GENOMIC DNA]</scope>
    <source>
        <strain evidence="10">NM7</strain>
    </source>
</reference>
<feature type="domain" description="SpoVT-AbrB" evidence="8">
    <location>
        <begin position="7"/>
        <end position="54"/>
    </location>
</feature>
<evidence type="ECO:0000256" key="7">
    <source>
        <dbReference type="HAMAP-Rule" id="MF_01008"/>
    </source>
</evidence>
<dbReference type="InterPro" id="IPR020603">
    <property type="entry name" value="MraZ_dom"/>
</dbReference>
<dbReference type="EMBL" id="BDCR01000001">
    <property type="protein sequence ID" value="GAT61726.1"/>
    <property type="molecule type" value="Genomic_DNA"/>
</dbReference>
<evidence type="ECO:0000256" key="3">
    <source>
        <dbReference type="ARBA" id="ARBA00022737"/>
    </source>
</evidence>
<dbReference type="PANTHER" id="PTHR34701:SF1">
    <property type="entry name" value="TRANSCRIPTIONAL REGULATOR MRAZ"/>
    <property type="match status" value="1"/>
</dbReference>
<dbReference type="InterPro" id="IPR038619">
    <property type="entry name" value="MraZ_sf"/>
</dbReference>
<sequence>MSVFIGNSDAKADAKGRIFIPAHYRKALQEGESSRLVMRKDPYSNSLMLYPETIWNQKLTTLKNGLDEWNPTHQIVLMQYVSEAEWLDMDSQGRVLIPKKYLQLIGAESEVQFVGMLDTFSLWAKGNFEKAKLPADEFTSLLQQIMSKPKNTQEQ</sequence>
<evidence type="ECO:0000259" key="8">
    <source>
        <dbReference type="PROSITE" id="PS51740"/>
    </source>
</evidence>
<name>A0A161LHQ0_9BACT</name>
<dbReference type="InterPro" id="IPR003444">
    <property type="entry name" value="MraZ"/>
</dbReference>
<keyword evidence="5 7" id="KW-0238">DNA-binding</keyword>
<feature type="domain" description="SpoVT-AbrB" evidence="8">
    <location>
        <begin position="84"/>
        <end position="127"/>
    </location>
</feature>
<evidence type="ECO:0000256" key="1">
    <source>
        <dbReference type="ARBA" id="ARBA00013860"/>
    </source>
</evidence>
<dbReference type="HAMAP" id="MF_01008">
    <property type="entry name" value="MraZ"/>
    <property type="match status" value="1"/>
</dbReference>
<dbReference type="GO" id="GO:0000976">
    <property type="term" value="F:transcription cis-regulatory region binding"/>
    <property type="evidence" value="ECO:0007669"/>
    <property type="project" value="TreeGrafter"/>
</dbReference>